<dbReference type="Proteomes" id="UP000578686">
    <property type="component" value="Unassembled WGS sequence"/>
</dbReference>
<keyword evidence="1" id="KW-0560">Oxidoreductase</keyword>
<evidence type="ECO:0000313" key="3">
    <source>
        <dbReference type="EMBL" id="NJQ04672.1"/>
    </source>
</evidence>
<keyword evidence="4" id="KW-1185">Reference proteome</keyword>
<dbReference type="SUPFAM" id="SSF51905">
    <property type="entry name" value="FAD/NAD(P)-binding domain"/>
    <property type="match status" value="1"/>
</dbReference>
<dbReference type="PANTHER" id="PTHR13847">
    <property type="entry name" value="SARCOSINE DEHYDROGENASE-RELATED"/>
    <property type="match status" value="1"/>
</dbReference>
<comment type="caution">
    <text evidence="3">The sequence shown here is derived from an EMBL/GenBank/DDBJ whole genome shotgun (WGS) entry which is preliminary data.</text>
</comment>
<feature type="domain" description="FAD dependent oxidoreductase" evidence="2">
    <location>
        <begin position="6"/>
        <end position="352"/>
    </location>
</feature>
<sequence>MVRDLDAVVVGGGAVGSAVAALLATAGVRVAITDPEVGGPSATRYSGGLVRSYEPTSAARVLGVRSHQLLWGTESEERRSAGFRRTGSLTLLGPDRLAEAAAGIAELQSGGIAARLLDVGQLRTEHPGIATTGLAGAIWEPGGGYADPGSFAAMKRRTALENGAVKLPGGAVRRLVPGPSDVVVHTSTATATSSVVVLAAGAGTPALLPAALSPSGGTLRTKAIRYAFFDRAGRCVPTVSDLVTGMWGRPQLDGVFEGGFLTGRPGREWDVPPRGADELVEAHITFIREGARERWPWLEGAAALGGRMGVDLYGAHGPILGPLPGAPRVVVAAGWSGAGFKTAPAAAERAANAALAALGSSAPGGP</sequence>
<evidence type="ECO:0000259" key="2">
    <source>
        <dbReference type="Pfam" id="PF01266"/>
    </source>
</evidence>
<dbReference type="GO" id="GO:0016491">
    <property type="term" value="F:oxidoreductase activity"/>
    <property type="evidence" value="ECO:0007669"/>
    <property type="project" value="UniProtKB-KW"/>
</dbReference>
<proteinExistence type="predicted"/>
<accession>A0A7X6CY18</accession>
<gene>
    <name evidence="3" type="ORF">HCN56_03505</name>
</gene>
<dbReference type="AlphaFoldDB" id="A0A7X6CY18"/>
<dbReference type="Gene3D" id="3.30.9.10">
    <property type="entry name" value="D-Amino Acid Oxidase, subunit A, domain 2"/>
    <property type="match status" value="1"/>
</dbReference>
<name>A0A7X6CY18_9ACTN</name>
<evidence type="ECO:0000256" key="1">
    <source>
        <dbReference type="ARBA" id="ARBA00023002"/>
    </source>
</evidence>
<dbReference type="EMBL" id="JAAVJD010000012">
    <property type="protein sequence ID" value="NJQ04672.1"/>
    <property type="molecule type" value="Genomic_DNA"/>
</dbReference>
<dbReference type="GO" id="GO:0005737">
    <property type="term" value="C:cytoplasm"/>
    <property type="evidence" value="ECO:0007669"/>
    <property type="project" value="TreeGrafter"/>
</dbReference>
<dbReference type="InterPro" id="IPR036188">
    <property type="entry name" value="FAD/NAD-bd_sf"/>
</dbReference>
<reference evidence="3 4" key="1">
    <citation type="submission" date="2020-03" db="EMBL/GenBank/DDBJ databases">
        <title>Draft genome of Streptomyces sp. ventii, isolated from the Axial Seamount in the Pacific Ocean, and resequencing of the two type strains Streptomyces lonarensis strain NCL 716 and Streptomyces bohaiensis strain 11A07.</title>
        <authorList>
            <person name="Loughran R.M."/>
            <person name="Pfannmuller K.M."/>
            <person name="Wasson B.J."/>
            <person name="Deadmond M.C."/>
            <person name="Paddock B.E."/>
            <person name="Koyack M.J."/>
            <person name="Gallegos D.A."/>
            <person name="Mitchell E.A."/>
            <person name="Ushijima B."/>
            <person name="Saw J.H."/>
            <person name="Mcphail K.L."/>
            <person name="Videau P."/>
        </authorList>
    </citation>
    <scope>NUCLEOTIDE SEQUENCE [LARGE SCALE GENOMIC DNA]</scope>
    <source>
        <strain evidence="3 4">NCL716</strain>
    </source>
</reference>
<organism evidence="3 4">
    <name type="scientific">Streptomyces lonarensis</name>
    <dbReference type="NCBI Taxonomy" id="700599"/>
    <lineage>
        <taxon>Bacteria</taxon>
        <taxon>Bacillati</taxon>
        <taxon>Actinomycetota</taxon>
        <taxon>Actinomycetes</taxon>
        <taxon>Kitasatosporales</taxon>
        <taxon>Streptomycetaceae</taxon>
        <taxon>Streptomyces</taxon>
    </lineage>
</organism>
<dbReference type="PANTHER" id="PTHR13847:SF287">
    <property type="entry name" value="FAD-DEPENDENT OXIDOREDUCTASE DOMAIN-CONTAINING PROTEIN 1"/>
    <property type="match status" value="1"/>
</dbReference>
<dbReference type="Gene3D" id="3.50.50.60">
    <property type="entry name" value="FAD/NAD(P)-binding domain"/>
    <property type="match status" value="1"/>
</dbReference>
<evidence type="ECO:0000313" key="4">
    <source>
        <dbReference type="Proteomes" id="UP000578686"/>
    </source>
</evidence>
<dbReference type="InterPro" id="IPR006076">
    <property type="entry name" value="FAD-dep_OxRdtase"/>
</dbReference>
<protein>
    <submittedName>
        <fullName evidence="3">FAD-binding oxidoreductase</fullName>
    </submittedName>
</protein>
<dbReference type="Pfam" id="PF01266">
    <property type="entry name" value="DAO"/>
    <property type="match status" value="1"/>
</dbReference>
<dbReference type="RefSeq" id="WP_167967973.1">
    <property type="nucleotide sequence ID" value="NZ_BHZG01000023.1"/>
</dbReference>